<dbReference type="NCBIfam" id="TIGR03915">
    <property type="entry name" value="SAM_7_link_chp"/>
    <property type="match status" value="1"/>
</dbReference>
<dbReference type="Pfam" id="PF13566">
    <property type="entry name" value="DUF4130"/>
    <property type="match status" value="1"/>
</dbReference>
<protein>
    <submittedName>
        <fullName evidence="2">Probable DNA metabolism protein</fullName>
    </submittedName>
</protein>
<dbReference type="AlphaFoldDB" id="A0A1H9ZKZ0"/>
<dbReference type="InterPro" id="IPR023875">
    <property type="entry name" value="DNA_repair_put"/>
</dbReference>
<name>A0A1H9ZKZ0_9FIRM</name>
<organism evidence="2 3">
    <name type="scientific">Natronincola peptidivorans</name>
    <dbReference type="NCBI Taxonomy" id="426128"/>
    <lineage>
        <taxon>Bacteria</taxon>
        <taxon>Bacillati</taxon>
        <taxon>Bacillota</taxon>
        <taxon>Clostridia</taxon>
        <taxon>Peptostreptococcales</taxon>
        <taxon>Natronincolaceae</taxon>
        <taxon>Natronincola</taxon>
    </lineage>
</organism>
<dbReference type="STRING" id="426128.SAMN05660297_00597"/>
<gene>
    <name evidence="2" type="ORF">SAMN05660297_00597</name>
</gene>
<reference evidence="2 3" key="1">
    <citation type="submission" date="2016-10" db="EMBL/GenBank/DDBJ databases">
        <authorList>
            <person name="de Groot N.N."/>
        </authorList>
    </citation>
    <scope>NUCLEOTIDE SEQUENCE [LARGE SCALE GENOMIC DNA]</scope>
    <source>
        <strain evidence="2 3">DSM 18979</strain>
    </source>
</reference>
<keyword evidence="3" id="KW-1185">Reference proteome</keyword>
<evidence type="ECO:0000259" key="1">
    <source>
        <dbReference type="Pfam" id="PF13566"/>
    </source>
</evidence>
<sequence>MIDYIYDGSFEGLLTAIYEAYYRKEKPEKIIAKGDIQEDLFVSYLHIETEEEKAEKVYNAIRDKISPIALKNVFYGFLSEDVDAGTFIYRYLQLGFKAGEKIDQYHTHEAVFQLHKISRRVGKEAHLMLGIIRFQKLKGELYYAVIEPQYNITALVAPHFAKRLASENWVIHDKKRNIASLYNKNQWIITEGNLQGEIVLDDEELQYQEMWQQYFKNIAIKTRINPKLQRNYLPKRYWKHLIEMKKK</sequence>
<dbReference type="InterPro" id="IPR025404">
    <property type="entry name" value="DUF4130"/>
</dbReference>
<dbReference type="Proteomes" id="UP000199568">
    <property type="component" value="Unassembled WGS sequence"/>
</dbReference>
<feature type="domain" description="DUF4130" evidence="1">
    <location>
        <begin position="85"/>
        <end position="243"/>
    </location>
</feature>
<dbReference type="RefSeq" id="WP_090439113.1">
    <property type="nucleotide sequence ID" value="NZ_FOHU01000002.1"/>
</dbReference>
<evidence type="ECO:0000313" key="3">
    <source>
        <dbReference type="Proteomes" id="UP000199568"/>
    </source>
</evidence>
<proteinExistence type="predicted"/>
<dbReference type="OrthoDB" id="5290748at2"/>
<accession>A0A1H9ZKZ0</accession>
<dbReference type="EMBL" id="FOHU01000002">
    <property type="protein sequence ID" value="SES82004.1"/>
    <property type="molecule type" value="Genomic_DNA"/>
</dbReference>
<evidence type="ECO:0000313" key="2">
    <source>
        <dbReference type="EMBL" id="SES82004.1"/>
    </source>
</evidence>